<dbReference type="Gene3D" id="1.10.240.10">
    <property type="entry name" value="Tyrosyl-Transfer RNA Synthetase"/>
    <property type="match status" value="1"/>
</dbReference>
<dbReference type="InterPro" id="IPR036986">
    <property type="entry name" value="S4_RNA-bd_sf"/>
</dbReference>
<dbReference type="GO" id="GO:0005524">
    <property type="term" value="F:ATP binding"/>
    <property type="evidence" value="ECO:0007669"/>
    <property type="project" value="UniProtKB-UniRule"/>
</dbReference>
<dbReference type="HOGENOM" id="CLU_024003_5_0_9"/>
<dbReference type="SUPFAM" id="SSF55174">
    <property type="entry name" value="Alpha-L RNA-binding motif"/>
    <property type="match status" value="1"/>
</dbReference>
<dbReference type="HAMAP" id="MF_02007">
    <property type="entry name" value="Tyr_tRNA_synth_type2"/>
    <property type="match status" value="1"/>
</dbReference>
<dbReference type="GO" id="GO:0005829">
    <property type="term" value="C:cytosol"/>
    <property type="evidence" value="ECO:0007669"/>
    <property type="project" value="TreeGrafter"/>
</dbReference>
<keyword evidence="8 10" id="KW-0030">Aminoacyl-tRNA synthetase</keyword>
<protein>
    <recommendedName>
        <fullName evidence="10">Tyrosine--tRNA ligase</fullName>
        <ecNumber evidence="10">6.1.1.1</ecNumber>
    </recommendedName>
    <alternativeName>
        <fullName evidence="10">Tyrosyl-tRNA synthetase</fullName>
        <shortName evidence="10">TyrRS</shortName>
    </alternativeName>
</protein>
<evidence type="ECO:0000256" key="5">
    <source>
        <dbReference type="ARBA" id="ARBA00022840"/>
    </source>
</evidence>
<gene>
    <name evidence="10" type="primary">tyrS</name>
    <name evidence="13" type="ordered locus">Acear_0406</name>
</gene>
<organism evidence="13 14">
    <name type="scientific">Acetohalobium arabaticum (strain ATCC 49924 / DSM 5501 / Z-7288)</name>
    <dbReference type="NCBI Taxonomy" id="574087"/>
    <lineage>
        <taxon>Bacteria</taxon>
        <taxon>Bacillati</taxon>
        <taxon>Bacillota</taxon>
        <taxon>Clostridia</taxon>
        <taxon>Halanaerobiales</taxon>
        <taxon>Halobacteroidaceae</taxon>
        <taxon>Acetohalobium</taxon>
    </lineage>
</organism>
<dbReference type="FunFam" id="3.40.50.620:FF:000061">
    <property type="entry name" value="Tyrosine--tRNA ligase"/>
    <property type="match status" value="1"/>
</dbReference>
<dbReference type="KEGG" id="aar:Acear_0406"/>
<dbReference type="Gene3D" id="3.10.290.10">
    <property type="entry name" value="RNA-binding S4 domain"/>
    <property type="match status" value="1"/>
</dbReference>
<sequence length="410" mass="46574">MSSESGIEKQLQIIKRGVTELISEDELEDKLKEAQKEDRPLKVKLGLDPTAPDIHLGHTVVLQKLKQFQDLGHEVILLIGDFTGRIGDPSGKSKTRPQLTEEEVMENAKTYQEQIFKVLDPDKTRLVFNSEWLGEMDFADVLNLSSKYTVARMLEREDFSNRYENNQSIGVHEFFYPLMQGYDSVAIEADVELGGTDQKFNLLVGRRLQKEYGQDPQVILMMPLLEGLDGEQKMSKSLGNYIGIDDDPNDMYGKVMSIPDKLLGRYFELLTDVSLEELEEIKNGLSSGELHPMETKKRLAETIVAKYYDETTAKKAAREFERVFKDGELPEDIPQVELSSDRLEDGELWIVKLVAATGLVDSNSQARRMIKQGAVKIDGEKYDKMNLDLEVEDGMIIQIGKKRFAEIILD</sequence>
<evidence type="ECO:0000256" key="11">
    <source>
        <dbReference type="PROSITE-ProRule" id="PRU00182"/>
    </source>
</evidence>
<dbReference type="PANTHER" id="PTHR11766:SF1">
    <property type="entry name" value="TYROSINE--TRNA LIGASE"/>
    <property type="match status" value="1"/>
</dbReference>
<dbReference type="FunFam" id="3.10.290.10:FF:000022">
    <property type="entry name" value="Tyrosine--tRNA ligase"/>
    <property type="match status" value="1"/>
</dbReference>
<comment type="catalytic activity">
    <reaction evidence="9 10">
        <text>tRNA(Tyr) + L-tyrosine + ATP = L-tyrosyl-tRNA(Tyr) + AMP + diphosphate + H(+)</text>
        <dbReference type="Rhea" id="RHEA:10220"/>
        <dbReference type="Rhea" id="RHEA-COMP:9706"/>
        <dbReference type="Rhea" id="RHEA-COMP:9707"/>
        <dbReference type="ChEBI" id="CHEBI:15378"/>
        <dbReference type="ChEBI" id="CHEBI:30616"/>
        <dbReference type="ChEBI" id="CHEBI:33019"/>
        <dbReference type="ChEBI" id="CHEBI:58315"/>
        <dbReference type="ChEBI" id="CHEBI:78442"/>
        <dbReference type="ChEBI" id="CHEBI:78536"/>
        <dbReference type="ChEBI" id="CHEBI:456215"/>
        <dbReference type="EC" id="6.1.1.1"/>
    </reaction>
</comment>
<name>D9QUP4_ACEAZ</name>
<dbReference type="GO" id="GO:0004831">
    <property type="term" value="F:tyrosine-tRNA ligase activity"/>
    <property type="evidence" value="ECO:0007669"/>
    <property type="project" value="UniProtKB-UniRule"/>
</dbReference>
<evidence type="ECO:0000256" key="2">
    <source>
        <dbReference type="ARBA" id="ARBA00022490"/>
    </source>
</evidence>
<dbReference type="eggNOG" id="COG0162">
    <property type="taxonomic scope" value="Bacteria"/>
</dbReference>
<keyword evidence="7 10" id="KW-0648">Protein biosynthesis</keyword>
<dbReference type="EMBL" id="CP002105">
    <property type="protein sequence ID" value="ADL11953.1"/>
    <property type="molecule type" value="Genomic_DNA"/>
</dbReference>
<dbReference type="GO" id="GO:0003723">
    <property type="term" value="F:RNA binding"/>
    <property type="evidence" value="ECO:0007669"/>
    <property type="project" value="UniProtKB-KW"/>
</dbReference>
<dbReference type="CDD" id="cd00805">
    <property type="entry name" value="TyrRS_core"/>
    <property type="match status" value="1"/>
</dbReference>
<accession>D9QUP4</accession>
<evidence type="ECO:0000259" key="12">
    <source>
        <dbReference type="SMART" id="SM00363"/>
    </source>
</evidence>
<dbReference type="InterPro" id="IPR002307">
    <property type="entry name" value="Tyr-tRNA-ligase"/>
</dbReference>
<evidence type="ECO:0000313" key="13">
    <source>
        <dbReference type="EMBL" id="ADL11953.1"/>
    </source>
</evidence>
<dbReference type="Gene3D" id="3.40.50.620">
    <property type="entry name" value="HUPs"/>
    <property type="match status" value="1"/>
</dbReference>
<evidence type="ECO:0000256" key="9">
    <source>
        <dbReference type="ARBA" id="ARBA00048248"/>
    </source>
</evidence>
<dbReference type="CDD" id="cd00165">
    <property type="entry name" value="S4"/>
    <property type="match status" value="1"/>
</dbReference>
<comment type="function">
    <text evidence="10">Catalyzes the attachment of tyrosine to tRNA(Tyr) in a two-step reaction: tyrosine is first activated by ATP to form Tyr-AMP and then transferred to the acceptor end of tRNA(Tyr).</text>
</comment>
<dbReference type="NCBIfam" id="TIGR00234">
    <property type="entry name" value="tyrS"/>
    <property type="match status" value="1"/>
</dbReference>
<keyword evidence="14" id="KW-1185">Reference proteome</keyword>
<dbReference type="SMART" id="SM00363">
    <property type="entry name" value="S4"/>
    <property type="match status" value="1"/>
</dbReference>
<feature type="domain" description="RNA-binding S4" evidence="12">
    <location>
        <begin position="348"/>
        <end position="406"/>
    </location>
</feature>
<dbReference type="PRINTS" id="PR01040">
    <property type="entry name" value="TRNASYNTHTYR"/>
</dbReference>
<dbReference type="EC" id="6.1.1.1" evidence="10"/>
<evidence type="ECO:0000256" key="6">
    <source>
        <dbReference type="ARBA" id="ARBA00022884"/>
    </source>
</evidence>
<dbReference type="Pfam" id="PF22421">
    <property type="entry name" value="SYY_C-terminal"/>
    <property type="match status" value="1"/>
</dbReference>
<keyword evidence="2 10" id="KW-0963">Cytoplasm</keyword>
<comment type="subunit">
    <text evidence="1 10">Homodimer.</text>
</comment>
<keyword evidence="4 10" id="KW-0547">Nucleotide-binding</keyword>
<dbReference type="PROSITE" id="PS50889">
    <property type="entry name" value="S4"/>
    <property type="match status" value="1"/>
</dbReference>
<dbReference type="Proteomes" id="UP000001661">
    <property type="component" value="Chromosome"/>
</dbReference>
<dbReference type="Pfam" id="PF00579">
    <property type="entry name" value="tRNA-synt_1b"/>
    <property type="match status" value="1"/>
</dbReference>
<dbReference type="InterPro" id="IPR002942">
    <property type="entry name" value="S4_RNA-bd"/>
</dbReference>
<comment type="similarity">
    <text evidence="10">Belongs to the class-I aminoacyl-tRNA synthetase family. TyrS type 2 subfamily.</text>
</comment>
<dbReference type="OrthoDB" id="9804243at2"/>
<keyword evidence="3 10" id="KW-0436">Ligase</keyword>
<dbReference type="InterPro" id="IPR001412">
    <property type="entry name" value="aa-tRNA-synth_I_CS"/>
</dbReference>
<dbReference type="AlphaFoldDB" id="D9QUP4"/>
<evidence type="ECO:0000256" key="7">
    <source>
        <dbReference type="ARBA" id="ARBA00022917"/>
    </source>
</evidence>
<dbReference type="InterPro" id="IPR024108">
    <property type="entry name" value="Tyr-tRNA-ligase_bac_2"/>
</dbReference>
<evidence type="ECO:0000256" key="4">
    <source>
        <dbReference type="ARBA" id="ARBA00022741"/>
    </source>
</evidence>
<dbReference type="InterPro" id="IPR014729">
    <property type="entry name" value="Rossmann-like_a/b/a_fold"/>
</dbReference>
<dbReference type="STRING" id="574087.Acear_0406"/>
<feature type="binding site" evidence="10">
    <location>
        <position position="236"/>
    </location>
    <ligand>
        <name>ATP</name>
        <dbReference type="ChEBI" id="CHEBI:30616"/>
    </ligand>
</feature>
<keyword evidence="5 10" id="KW-0067">ATP-binding</keyword>
<feature type="short sequence motif" description="'HIGH' region" evidence="10">
    <location>
        <begin position="49"/>
        <end position="58"/>
    </location>
</feature>
<dbReference type="InterPro" id="IPR024088">
    <property type="entry name" value="Tyr-tRNA-ligase_bac-type"/>
</dbReference>
<feature type="short sequence motif" description="'KMSKS' region" evidence="10">
    <location>
        <begin position="233"/>
        <end position="237"/>
    </location>
</feature>
<dbReference type="PROSITE" id="PS00178">
    <property type="entry name" value="AA_TRNA_LIGASE_I"/>
    <property type="match status" value="1"/>
</dbReference>
<dbReference type="InterPro" id="IPR002305">
    <property type="entry name" value="aa-tRNA-synth_Ic"/>
</dbReference>
<evidence type="ECO:0000256" key="8">
    <source>
        <dbReference type="ARBA" id="ARBA00023146"/>
    </source>
</evidence>
<proteinExistence type="inferred from homology"/>
<comment type="subcellular location">
    <subcellularLocation>
        <location evidence="10">Cytoplasm</location>
    </subcellularLocation>
</comment>
<dbReference type="RefSeq" id="WP_013277399.1">
    <property type="nucleotide sequence ID" value="NC_014378.1"/>
</dbReference>
<evidence type="ECO:0000256" key="1">
    <source>
        <dbReference type="ARBA" id="ARBA00011738"/>
    </source>
</evidence>
<dbReference type="PANTHER" id="PTHR11766">
    <property type="entry name" value="TYROSYL-TRNA SYNTHETASE"/>
    <property type="match status" value="1"/>
</dbReference>
<evidence type="ECO:0000256" key="3">
    <source>
        <dbReference type="ARBA" id="ARBA00022598"/>
    </source>
</evidence>
<evidence type="ECO:0000313" key="14">
    <source>
        <dbReference type="Proteomes" id="UP000001661"/>
    </source>
</evidence>
<reference evidence="13 14" key="1">
    <citation type="journal article" date="2010" name="Stand. Genomic Sci.">
        <title>Complete genome sequence of Acetohalobium arabaticum type strain (Z-7288).</title>
        <authorList>
            <person name="Sikorski J."/>
            <person name="Lapidus A."/>
            <person name="Chertkov O."/>
            <person name="Lucas S."/>
            <person name="Copeland A."/>
            <person name="Glavina Del Rio T."/>
            <person name="Nolan M."/>
            <person name="Tice H."/>
            <person name="Cheng J.F."/>
            <person name="Han C."/>
            <person name="Brambilla E."/>
            <person name="Pitluck S."/>
            <person name="Liolios K."/>
            <person name="Ivanova N."/>
            <person name="Mavromatis K."/>
            <person name="Mikhailova N."/>
            <person name="Pati A."/>
            <person name="Bruce D."/>
            <person name="Detter C."/>
            <person name="Tapia R."/>
            <person name="Goodwin L."/>
            <person name="Chen A."/>
            <person name="Palaniappan K."/>
            <person name="Land M."/>
            <person name="Hauser L."/>
            <person name="Chang Y.J."/>
            <person name="Jeffries C.D."/>
            <person name="Rohde M."/>
            <person name="Goker M."/>
            <person name="Spring S."/>
            <person name="Woyke T."/>
            <person name="Bristow J."/>
            <person name="Eisen J.A."/>
            <person name="Markowitz V."/>
            <person name="Hugenholtz P."/>
            <person name="Kyrpides N.C."/>
            <person name="Klenk H.P."/>
        </authorList>
    </citation>
    <scope>NUCLEOTIDE SEQUENCE [LARGE SCALE GENOMIC DNA]</scope>
    <source>
        <strain evidence="14">ATCC 49924 / DSM 5501 / Z-7288</strain>
    </source>
</reference>
<dbReference type="GO" id="GO:0006437">
    <property type="term" value="P:tyrosyl-tRNA aminoacylation"/>
    <property type="evidence" value="ECO:0007669"/>
    <property type="project" value="UniProtKB-UniRule"/>
</dbReference>
<dbReference type="FunFam" id="1.10.240.10:FF:000006">
    <property type="entry name" value="Tyrosine--tRNA ligase"/>
    <property type="match status" value="1"/>
</dbReference>
<dbReference type="InterPro" id="IPR054608">
    <property type="entry name" value="SYY-like_C"/>
</dbReference>
<dbReference type="SUPFAM" id="SSF52374">
    <property type="entry name" value="Nucleotidylyl transferase"/>
    <property type="match status" value="1"/>
</dbReference>
<keyword evidence="6 11" id="KW-0694">RNA-binding</keyword>
<evidence type="ECO:0000256" key="10">
    <source>
        <dbReference type="HAMAP-Rule" id="MF_02007"/>
    </source>
</evidence>